<keyword evidence="3" id="KW-0378">Hydrolase</keyword>
<name>A0A6P6Y5Y4_DERPT</name>
<evidence type="ECO:0000313" key="15">
    <source>
        <dbReference type="RefSeq" id="XP_027200411.1"/>
    </source>
</evidence>
<dbReference type="OrthoDB" id="10262986at2759"/>
<proteinExistence type="inferred from homology"/>
<evidence type="ECO:0000259" key="12">
    <source>
        <dbReference type="PROSITE" id="PS51192"/>
    </source>
</evidence>
<dbReference type="EC" id="5.6.2.4" evidence="8"/>
<evidence type="ECO:0000256" key="10">
    <source>
        <dbReference type="ARBA" id="ARBA00044810"/>
    </source>
</evidence>
<dbReference type="GO" id="GO:0016787">
    <property type="term" value="F:hydrolase activity"/>
    <property type="evidence" value="ECO:0007669"/>
    <property type="project" value="UniProtKB-KW"/>
</dbReference>
<dbReference type="KEGG" id="dpte:113794494"/>
<dbReference type="SMART" id="SM00487">
    <property type="entry name" value="DEXDc"/>
    <property type="match status" value="1"/>
</dbReference>
<gene>
    <name evidence="15" type="primary">LOC113794494</name>
</gene>
<evidence type="ECO:0000313" key="14">
    <source>
        <dbReference type="Proteomes" id="UP000515146"/>
    </source>
</evidence>
<sequence>GKPLLTEYDALNDTTSPTLHIELRQTTKLRYYQKRALSRIFHNGRARSGIVVLPCGAGKTLLGIAACALIKKSTIILTSNSVSVEQWRVSLLQFSTVDPAQIVVLTSDAKSRLPDGPCIVCTTYTMISFSGQRSELAEEATNQIRARDWGLLIFDEVQFAPAPAFRRVTEQCRSHCKIGLTATLVREDNLIDDLHWMVGPKLDEANWQELQKNGFLARAKCSEVWCPMTLEFYRAFNHTVLRKLWTCNPNKLRACEYLIQFHEARGDKVIVFSDYLMALKVMAVSLKRPFISGDVPTAERVFILNKFKTDPSEKTIFLSKVGDNAIDIPCANVVIQISFNYASRRQETQRLGRILRPKPGLQQHSQYNAFFYSLASQDTPEIIYADKRQQYLIDQGYAYQIISLNKLPLEKANLVFSDPEKQKELLHSILISADSDDGSDVEVSTTYATESVL</sequence>
<reference evidence="15" key="1">
    <citation type="submission" date="2025-08" db="UniProtKB">
        <authorList>
            <consortium name="RefSeq"/>
        </authorList>
    </citation>
    <scope>IDENTIFICATION</scope>
    <source>
        <strain evidence="15">Airmid</strain>
    </source>
</reference>
<feature type="domain" description="Helicase C-terminal" evidence="13">
    <location>
        <begin position="253"/>
        <end position="415"/>
    </location>
</feature>
<evidence type="ECO:0000259" key="13">
    <source>
        <dbReference type="PROSITE" id="PS51194"/>
    </source>
</evidence>
<dbReference type="GO" id="GO:0000112">
    <property type="term" value="C:nucleotide-excision repair factor 3 complex"/>
    <property type="evidence" value="ECO:0007669"/>
    <property type="project" value="TreeGrafter"/>
</dbReference>
<feature type="non-terminal residue" evidence="15">
    <location>
        <position position="1"/>
    </location>
</feature>
<evidence type="ECO:0000256" key="9">
    <source>
        <dbReference type="ARBA" id="ARBA00044799"/>
    </source>
</evidence>
<dbReference type="SMART" id="SM00490">
    <property type="entry name" value="HELICc"/>
    <property type="match status" value="1"/>
</dbReference>
<evidence type="ECO:0000256" key="2">
    <source>
        <dbReference type="ARBA" id="ARBA00022741"/>
    </source>
</evidence>
<keyword evidence="4" id="KW-0347">Helicase</keyword>
<dbReference type="PROSITE" id="PS51192">
    <property type="entry name" value="HELICASE_ATP_BIND_1"/>
    <property type="match status" value="1"/>
</dbReference>
<dbReference type="InterPro" id="IPR014001">
    <property type="entry name" value="Helicase_ATP-bd"/>
</dbReference>
<evidence type="ECO:0000256" key="7">
    <source>
        <dbReference type="ARBA" id="ARBA00034617"/>
    </source>
</evidence>
<dbReference type="Pfam" id="PF04851">
    <property type="entry name" value="ResIII"/>
    <property type="match status" value="1"/>
</dbReference>
<keyword evidence="5" id="KW-0067">ATP-binding</keyword>
<dbReference type="CDD" id="cd18789">
    <property type="entry name" value="SF2_C_XPB"/>
    <property type="match status" value="1"/>
</dbReference>
<keyword evidence="2" id="KW-0547">Nucleotide-binding</keyword>
<accession>A0A6P6Y5Y4</accession>
<keyword evidence="6" id="KW-0413">Isomerase</keyword>
<feature type="domain" description="Helicase ATP-binding" evidence="12">
    <location>
        <begin position="40"/>
        <end position="202"/>
    </location>
</feature>
<dbReference type="RefSeq" id="XP_027200411.1">
    <property type="nucleotide sequence ID" value="XM_027344610.1"/>
</dbReference>
<dbReference type="InterPro" id="IPR006935">
    <property type="entry name" value="Helicase/UvrB_N"/>
</dbReference>
<organism evidence="14 15">
    <name type="scientific">Dermatophagoides pteronyssinus</name>
    <name type="common">European house dust mite</name>
    <dbReference type="NCBI Taxonomy" id="6956"/>
    <lineage>
        <taxon>Eukaryota</taxon>
        <taxon>Metazoa</taxon>
        <taxon>Ecdysozoa</taxon>
        <taxon>Arthropoda</taxon>
        <taxon>Chelicerata</taxon>
        <taxon>Arachnida</taxon>
        <taxon>Acari</taxon>
        <taxon>Acariformes</taxon>
        <taxon>Sarcoptiformes</taxon>
        <taxon>Astigmata</taxon>
        <taxon>Psoroptidia</taxon>
        <taxon>Analgoidea</taxon>
        <taxon>Pyroglyphidae</taxon>
        <taxon>Dermatophagoidinae</taxon>
        <taxon>Dermatophagoides</taxon>
    </lineage>
</organism>
<dbReference type="GO" id="GO:0005675">
    <property type="term" value="C:transcription factor TFIIH holo complex"/>
    <property type="evidence" value="ECO:0007669"/>
    <property type="project" value="TreeGrafter"/>
</dbReference>
<dbReference type="OMA" id="KRFDAPW"/>
<dbReference type="InParanoid" id="A0A6P6Y5Y4"/>
<protein>
    <recommendedName>
        <fullName evidence="9">General transcription and DNA repair factor IIH helicase/translocase subunit XPB</fullName>
        <ecNumber evidence="8">5.6.2.4</ecNumber>
    </recommendedName>
    <alternativeName>
        <fullName evidence="10">DNA 3'-5' helicase/translocase XPB</fullName>
    </alternativeName>
</protein>
<evidence type="ECO:0000256" key="6">
    <source>
        <dbReference type="ARBA" id="ARBA00023235"/>
    </source>
</evidence>
<dbReference type="NCBIfam" id="TIGR00603">
    <property type="entry name" value="rad25"/>
    <property type="match status" value="1"/>
</dbReference>
<dbReference type="SUPFAM" id="SSF52540">
    <property type="entry name" value="P-loop containing nucleoside triphosphate hydrolases"/>
    <property type="match status" value="2"/>
</dbReference>
<comment type="similarity">
    <text evidence="1">Belongs to the helicase family. RAD25/XPB subfamily.</text>
</comment>
<evidence type="ECO:0000256" key="11">
    <source>
        <dbReference type="ARBA" id="ARBA00048988"/>
    </source>
</evidence>
<dbReference type="InterPro" id="IPR027417">
    <property type="entry name" value="P-loop_NTPase"/>
</dbReference>
<dbReference type="GO" id="GO:0006367">
    <property type="term" value="P:transcription initiation at RNA polymerase II promoter"/>
    <property type="evidence" value="ECO:0007669"/>
    <property type="project" value="InterPro"/>
</dbReference>
<dbReference type="GO" id="GO:0043138">
    <property type="term" value="F:3'-5' DNA helicase activity"/>
    <property type="evidence" value="ECO:0007669"/>
    <property type="project" value="UniProtKB-EC"/>
</dbReference>
<dbReference type="Proteomes" id="UP000515146">
    <property type="component" value="Unplaced"/>
</dbReference>
<dbReference type="CDD" id="cd18029">
    <property type="entry name" value="DEXHc_XPB"/>
    <property type="match status" value="1"/>
</dbReference>
<dbReference type="PRINTS" id="PR00851">
    <property type="entry name" value="XRODRMPGMNTB"/>
</dbReference>
<comment type="catalytic activity">
    <reaction evidence="11">
        <text>ATP + H2O = ADP + phosphate + H(+)</text>
        <dbReference type="Rhea" id="RHEA:13065"/>
        <dbReference type="ChEBI" id="CHEBI:15377"/>
        <dbReference type="ChEBI" id="CHEBI:15378"/>
        <dbReference type="ChEBI" id="CHEBI:30616"/>
        <dbReference type="ChEBI" id="CHEBI:43474"/>
        <dbReference type="ChEBI" id="CHEBI:456216"/>
        <dbReference type="EC" id="5.6.2.4"/>
    </reaction>
</comment>
<evidence type="ECO:0000256" key="1">
    <source>
        <dbReference type="ARBA" id="ARBA00006637"/>
    </source>
</evidence>
<dbReference type="GO" id="GO:0097550">
    <property type="term" value="C:transcription preinitiation complex"/>
    <property type="evidence" value="ECO:0007669"/>
    <property type="project" value="TreeGrafter"/>
</dbReference>
<dbReference type="InterPro" id="IPR001650">
    <property type="entry name" value="Helicase_C-like"/>
</dbReference>
<dbReference type="Gene3D" id="3.40.50.300">
    <property type="entry name" value="P-loop containing nucleotide triphosphate hydrolases"/>
    <property type="match status" value="2"/>
</dbReference>
<dbReference type="Pfam" id="PF16203">
    <property type="entry name" value="ERCC3_RAD25_C"/>
    <property type="match status" value="1"/>
</dbReference>
<comment type="catalytic activity">
    <reaction evidence="7">
        <text>Couples ATP hydrolysis with the unwinding of duplex DNA by translocating in the 3'-5' direction.</text>
        <dbReference type="EC" id="5.6.2.4"/>
    </reaction>
</comment>
<evidence type="ECO:0000256" key="4">
    <source>
        <dbReference type="ARBA" id="ARBA00022806"/>
    </source>
</evidence>
<dbReference type="PROSITE" id="PS51194">
    <property type="entry name" value="HELICASE_CTER"/>
    <property type="match status" value="1"/>
</dbReference>
<dbReference type="GO" id="GO:0006289">
    <property type="term" value="P:nucleotide-excision repair"/>
    <property type="evidence" value="ECO:0007669"/>
    <property type="project" value="InterPro"/>
</dbReference>
<dbReference type="PANTHER" id="PTHR11274:SF0">
    <property type="entry name" value="GENERAL TRANSCRIPTION AND DNA REPAIR FACTOR IIH HELICASE SUBUNIT XPB"/>
    <property type="match status" value="1"/>
</dbReference>
<dbReference type="AlphaFoldDB" id="A0A6P6Y5Y4"/>
<dbReference type="GO" id="GO:0003677">
    <property type="term" value="F:DNA binding"/>
    <property type="evidence" value="ECO:0007669"/>
    <property type="project" value="InterPro"/>
</dbReference>
<dbReference type="InterPro" id="IPR050615">
    <property type="entry name" value="ATP-dep_DNA_Helicase"/>
</dbReference>
<dbReference type="FunFam" id="3.40.50.300:FF:000077">
    <property type="entry name" value="Probable DNA repair helicase RAD25"/>
    <property type="match status" value="1"/>
</dbReference>
<keyword evidence="14" id="KW-1185">Reference proteome</keyword>
<dbReference type="InterPro" id="IPR032438">
    <property type="entry name" value="ERCC3_RAD25_C"/>
</dbReference>
<evidence type="ECO:0000256" key="3">
    <source>
        <dbReference type="ARBA" id="ARBA00022801"/>
    </source>
</evidence>
<evidence type="ECO:0000256" key="8">
    <source>
        <dbReference type="ARBA" id="ARBA00034808"/>
    </source>
</evidence>
<dbReference type="InterPro" id="IPR001161">
    <property type="entry name" value="XPB/Ssl2"/>
</dbReference>
<dbReference type="GO" id="GO:0005524">
    <property type="term" value="F:ATP binding"/>
    <property type="evidence" value="ECO:0007669"/>
    <property type="project" value="UniProtKB-KW"/>
</dbReference>
<evidence type="ECO:0000256" key="5">
    <source>
        <dbReference type="ARBA" id="ARBA00022840"/>
    </source>
</evidence>
<dbReference type="PANTHER" id="PTHR11274">
    <property type="entry name" value="RAD25/XP-B DNA REPAIR HELICASE"/>
    <property type="match status" value="1"/>
</dbReference>